<evidence type="ECO:0000256" key="4">
    <source>
        <dbReference type="ARBA" id="ARBA00022741"/>
    </source>
</evidence>
<comment type="catalytic activity">
    <reaction evidence="6 7">
        <text>cytidine(34) in tRNA(Ile2) + L-lysine + ATP = lysidine(34) in tRNA(Ile2) + AMP + diphosphate + H(+)</text>
        <dbReference type="Rhea" id="RHEA:43744"/>
        <dbReference type="Rhea" id="RHEA-COMP:10625"/>
        <dbReference type="Rhea" id="RHEA-COMP:10670"/>
        <dbReference type="ChEBI" id="CHEBI:15378"/>
        <dbReference type="ChEBI" id="CHEBI:30616"/>
        <dbReference type="ChEBI" id="CHEBI:32551"/>
        <dbReference type="ChEBI" id="CHEBI:33019"/>
        <dbReference type="ChEBI" id="CHEBI:82748"/>
        <dbReference type="ChEBI" id="CHEBI:83665"/>
        <dbReference type="ChEBI" id="CHEBI:456215"/>
        <dbReference type="EC" id="6.3.4.19"/>
    </reaction>
</comment>
<evidence type="ECO:0000313" key="12">
    <source>
        <dbReference type="Proteomes" id="UP001500187"/>
    </source>
</evidence>
<evidence type="ECO:0000256" key="2">
    <source>
        <dbReference type="ARBA" id="ARBA00022598"/>
    </source>
</evidence>
<evidence type="ECO:0000313" key="11">
    <source>
        <dbReference type="EMBL" id="GAA4787834.1"/>
    </source>
</evidence>
<evidence type="ECO:0000256" key="5">
    <source>
        <dbReference type="ARBA" id="ARBA00022840"/>
    </source>
</evidence>
<evidence type="ECO:0000256" key="8">
    <source>
        <dbReference type="SAM" id="MobiDB-lite"/>
    </source>
</evidence>
<sequence>MQEARKGRLNPTVGAARGALASALNDALGPGTVAPAGRATRNRQDVSEQGAGIQHENSAVPLVLVAVSGGPDSLALASLTAHFARRGDLRAGAIVVDHQLQEGSGEVAESTAHVLRQMGLSPVLVEKVTVNSSSEGPEMAARLARYGAFEKAVRETGAAAVLLGHTLDDQAETVLLGLARGSGTRSLAGMPALKEENGVTYLRPLLSVRRSEIEEICAAENLNPWYDPTNTDQSLMRAKVRHSILPYLEEHLGGDVALSLARTAAITGPDALYMHQQAEATLTRVETSLTEVGGLEKLNLPPAAETADLVLLDRASLLNLHPALRGRVLALAVKKAGGFNPGFERLGALNEFVKEHSIAGPVQLPGHVSAYRRRPSAALLRQEKQINLKKTGLIVLLSTSK</sequence>
<name>A0ABP9B0B5_9MICC</name>
<dbReference type="Gene3D" id="1.20.59.20">
    <property type="match status" value="1"/>
</dbReference>
<keyword evidence="3 7" id="KW-0819">tRNA processing</keyword>
<dbReference type="NCBIfam" id="TIGR02432">
    <property type="entry name" value="lysidine_TilS_N"/>
    <property type="match status" value="1"/>
</dbReference>
<comment type="subcellular location">
    <subcellularLocation>
        <location evidence="7">Cytoplasm</location>
    </subcellularLocation>
</comment>
<feature type="domain" description="tRNA(Ile)-lysidine synthase substrate-binding" evidence="10">
    <location>
        <begin position="312"/>
        <end position="373"/>
    </location>
</feature>
<protein>
    <recommendedName>
        <fullName evidence="7">tRNA(Ile)-lysidine synthase</fullName>
        <ecNumber evidence="7">6.3.4.19</ecNumber>
    </recommendedName>
    <alternativeName>
        <fullName evidence="7">tRNA(Ile)-2-lysyl-cytidine synthase</fullName>
    </alternativeName>
    <alternativeName>
        <fullName evidence="7">tRNA(Ile)-lysidine synthetase</fullName>
    </alternativeName>
</protein>
<comment type="caution">
    <text evidence="11">The sequence shown here is derived from an EMBL/GenBank/DDBJ whole genome shotgun (WGS) entry which is preliminary data.</text>
</comment>
<dbReference type="CDD" id="cd01992">
    <property type="entry name" value="TilS_N"/>
    <property type="match status" value="1"/>
</dbReference>
<keyword evidence="1 7" id="KW-0963">Cytoplasm</keyword>
<feature type="domain" description="tRNA(Ile)-lysidine/2-thiocytidine synthase N-terminal" evidence="9">
    <location>
        <begin position="63"/>
        <end position="242"/>
    </location>
</feature>
<keyword evidence="4 7" id="KW-0547">Nucleotide-binding</keyword>
<keyword evidence="5 7" id="KW-0067">ATP-binding</keyword>
<dbReference type="InterPro" id="IPR012795">
    <property type="entry name" value="tRNA_Ile_lys_synt_N"/>
</dbReference>
<evidence type="ECO:0000259" key="9">
    <source>
        <dbReference type="Pfam" id="PF01171"/>
    </source>
</evidence>
<evidence type="ECO:0000256" key="6">
    <source>
        <dbReference type="ARBA" id="ARBA00048539"/>
    </source>
</evidence>
<dbReference type="InterPro" id="IPR015262">
    <property type="entry name" value="tRNA_Ile_lys_synt_subst-bd"/>
</dbReference>
<dbReference type="RefSeq" id="WP_345443562.1">
    <property type="nucleotide sequence ID" value="NZ_BAABKP010000001.1"/>
</dbReference>
<proteinExistence type="inferred from homology"/>
<reference evidence="12" key="1">
    <citation type="journal article" date="2019" name="Int. J. Syst. Evol. Microbiol.">
        <title>The Global Catalogue of Microorganisms (GCM) 10K type strain sequencing project: providing services to taxonomists for standard genome sequencing and annotation.</title>
        <authorList>
            <consortium name="The Broad Institute Genomics Platform"/>
            <consortium name="The Broad Institute Genome Sequencing Center for Infectious Disease"/>
            <person name="Wu L."/>
            <person name="Ma J."/>
        </authorList>
    </citation>
    <scope>NUCLEOTIDE SEQUENCE [LARGE SCALE GENOMIC DNA]</scope>
    <source>
        <strain evidence="12">JCM 18541</strain>
    </source>
</reference>
<dbReference type="PANTHER" id="PTHR43033">
    <property type="entry name" value="TRNA(ILE)-LYSIDINE SYNTHASE-RELATED"/>
    <property type="match status" value="1"/>
</dbReference>
<dbReference type="Pfam" id="PF09179">
    <property type="entry name" value="TilS"/>
    <property type="match status" value="1"/>
</dbReference>
<comment type="domain">
    <text evidence="7">The N-terminal region contains the highly conserved SGGXDS motif, predicted to be a P-loop motif involved in ATP binding.</text>
</comment>
<feature type="binding site" evidence="7">
    <location>
        <begin position="68"/>
        <end position="73"/>
    </location>
    <ligand>
        <name>ATP</name>
        <dbReference type="ChEBI" id="CHEBI:30616"/>
    </ligand>
</feature>
<dbReference type="EC" id="6.3.4.19" evidence="7"/>
<keyword evidence="12" id="KW-1185">Reference proteome</keyword>
<dbReference type="HAMAP" id="MF_01161">
    <property type="entry name" value="tRNA_Ile_lys_synt"/>
    <property type="match status" value="1"/>
</dbReference>
<comment type="function">
    <text evidence="7">Ligates lysine onto the cytidine present at position 34 of the AUA codon-specific tRNA(Ile) that contains the anticodon CAU, in an ATP-dependent manner. Cytidine is converted to lysidine, thus changing the amino acid specificity of the tRNA from methionine to isoleucine.</text>
</comment>
<dbReference type="InterPro" id="IPR011063">
    <property type="entry name" value="TilS/TtcA_N"/>
</dbReference>
<dbReference type="EMBL" id="BAABKP010000001">
    <property type="protein sequence ID" value="GAA4787834.1"/>
    <property type="molecule type" value="Genomic_DNA"/>
</dbReference>
<organism evidence="11 12">
    <name type="scientific">Rothia endophytica</name>
    <dbReference type="NCBI Taxonomy" id="1324766"/>
    <lineage>
        <taxon>Bacteria</taxon>
        <taxon>Bacillati</taxon>
        <taxon>Actinomycetota</taxon>
        <taxon>Actinomycetes</taxon>
        <taxon>Micrococcales</taxon>
        <taxon>Micrococcaceae</taxon>
        <taxon>Rothia</taxon>
    </lineage>
</organism>
<dbReference type="InterPro" id="IPR014729">
    <property type="entry name" value="Rossmann-like_a/b/a_fold"/>
</dbReference>
<dbReference type="SUPFAM" id="SSF82829">
    <property type="entry name" value="MesJ substrate recognition domain-like"/>
    <property type="match status" value="1"/>
</dbReference>
<keyword evidence="2 7" id="KW-0436">Ligase</keyword>
<dbReference type="Gene3D" id="3.40.50.620">
    <property type="entry name" value="HUPs"/>
    <property type="match status" value="1"/>
</dbReference>
<comment type="similarity">
    <text evidence="7">Belongs to the tRNA(Ile)-lysidine synthase family.</text>
</comment>
<evidence type="ECO:0000256" key="7">
    <source>
        <dbReference type="HAMAP-Rule" id="MF_01161"/>
    </source>
</evidence>
<gene>
    <name evidence="7 11" type="primary">tilS</name>
    <name evidence="11" type="ORF">GCM10023352_01850</name>
</gene>
<dbReference type="SUPFAM" id="SSF52402">
    <property type="entry name" value="Adenine nucleotide alpha hydrolases-like"/>
    <property type="match status" value="1"/>
</dbReference>
<dbReference type="InterPro" id="IPR012094">
    <property type="entry name" value="tRNA_Ile_lys_synt"/>
</dbReference>
<evidence type="ECO:0000256" key="1">
    <source>
        <dbReference type="ARBA" id="ARBA00022490"/>
    </source>
</evidence>
<dbReference type="Proteomes" id="UP001500187">
    <property type="component" value="Unassembled WGS sequence"/>
</dbReference>
<evidence type="ECO:0000256" key="3">
    <source>
        <dbReference type="ARBA" id="ARBA00022694"/>
    </source>
</evidence>
<accession>A0ABP9B0B5</accession>
<feature type="region of interest" description="Disordered" evidence="8">
    <location>
        <begin position="31"/>
        <end position="53"/>
    </location>
</feature>
<dbReference type="Pfam" id="PF01171">
    <property type="entry name" value="ATP_bind_3"/>
    <property type="match status" value="1"/>
</dbReference>
<dbReference type="PANTHER" id="PTHR43033:SF1">
    <property type="entry name" value="TRNA(ILE)-LYSIDINE SYNTHASE-RELATED"/>
    <property type="match status" value="1"/>
</dbReference>
<evidence type="ECO:0000259" key="10">
    <source>
        <dbReference type="Pfam" id="PF09179"/>
    </source>
</evidence>